<evidence type="ECO:0000313" key="2">
    <source>
        <dbReference type="Proteomes" id="UP000198555"/>
    </source>
</evidence>
<gene>
    <name evidence="1" type="ORF">SAMN05421793_1311</name>
</gene>
<dbReference type="Pfam" id="PF08922">
    <property type="entry name" value="DUF1905"/>
    <property type="match status" value="1"/>
</dbReference>
<dbReference type="Proteomes" id="UP000198555">
    <property type="component" value="Unassembled WGS sequence"/>
</dbReference>
<dbReference type="STRING" id="420404.SAMN05421793_1311"/>
<evidence type="ECO:0000313" key="1">
    <source>
        <dbReference type="EMBL" id="SEH78869.1"/>
    </source>
</evidence>
<accession>A0A1H6L3U6</accession>
<dbReference type="RefSeq" id="WP_089770471.1">
    <property type="nucleotide sequence ID" value="NZ_FNWX01000031.1"/>
</dbReference>
<dbReference type="InterPro" id="IPR037079">
    <property type="entry name" value="AF2212/PG0164-like_sf"/>
</dbReference>
<organism evidence="1 2">
    <name type="scientific">Epilithonimonas hominis</name>
    <dbReference type="NCBI Taxonomy" id="420404"/>
    <lineage>
        <taxon>Bacteria</taxon>
        <taxon>Pseudomonadati</taxon>
        <taxon>Bacteroidota</taxon>
        <taxon>Flavobacteriia</taxon>
        <taxon>Flavobacteriales</taxon>
        <taxon>Weeksellaceae</taxon>
        <taxon>Chryseobacterium group</taxon>
        <taxon>Epilithonimonas</taxon>
    </lineage>
</organism>
<dbReference type="SUPFAM" id="SSF141694">
    <property type="entry name" value="AF2212/PG0164-like"/>
    <property type="match status" value="1"/>
</dbReference>
<reference evidence="2" key="1">
    <citation type="submission" date="2016-10" db="EMBL/GenBank/DDBJ databases">
        <authorList>
            <person name="Varghese N."/>
            <person name="Submissions S."/>
        </authorList>
    </citation>
    <scope>NUCLEOTIDE SEQUENCE [LARGE SCALE GENOMIC DNA]</scope>
    <source>
        <strain evidence="2">DSM 19326</strain>
    </source>
</reference>
<evidence type="ECO:0008006" key="3">
    <source>
        <dbReference type="Google" id="ProtNLM"/>
    </source>
</evidence>
<dbReference type="Gene3D" id="2.40.30.100">
    <property type="entry name" value="AF2212/PG0164-like"/>
    <property type="match status" value="1"/>
</dbReference>
<protein>
    <recommendedName>
        <fullName evidence="3">DUF1905 domain-containing protein</fullName>
    </recommendedName>
</protein>
<dbReference type="EMBL" id="FNWX01000031">
    <property type="protein sequence ID" value="SEH78869.1"/>
    <property type="molecule type" value="Genomic_DNA"/>
</dbReference>
<dbReference type="AlphaFoldDB" id="A0A1H6L3U6"/>
<proteinExistence type="predicted"/>
<dbReference type="InterPro" id="IPR015018">
    <property type="entry name" value="DUF1905"/>
</dbReference>
<name>A0A1H6L3U6_9FLAO</name>
<sequence length="155" mass="17658">MEYLVKDEILELKYEHGKGAWTYHIQIPNTKHIVGKWGSLKVSGTIDNYKIDSINLFTITGQDKLISINNKIRKAINKSGGDKVRVTLYLLTSKEQITEKEILETFKEAGVIKAFEKLADEEQKEIIGKIASSKSEDKQVKMILKFIDQLSKSND</sequence>
<keyword evidence="2" id="KW-1185">Reference proteome</keyword>